<name>A0A8H5AX72_9AGAR</name>
<dbReference type="OrthoDB" id="160374at2759"/>
<dbReference type="PANTHER" id="PTHR15682">
    <property type="entry name" value="UNHEALTHY RIBOSOME BIOGENESIS PROTEIN 2 HOMOLOG"/>
    <property type="match status" value="1"/>
</dbReference>
<dbReference type="PANTHER" id="PTHR15682:SF2">
    <property type="entry name" value="UNHEALTHY RIBOSOME BIOGENESIS PROTEIN 2 HOMOLOG"/>
    <property type="match status" value="1"/>
</dbReference>
<sequence>MSSDPLHSSQDFVRALKAAVDPPVSGGPPKIDIALKAWNDSSFYVPSKAEIIADWLLTKLLKEKGKESSANPIFDIRFWRLLSSVTERQASTAKGLNLRTNKSWLANLLHRIPLGPVVVAVLSSFDDIATIDGLHSTIASCLSGLWPLSVQRMNVELVQSSFGAFISCVFMEISNPEMVQLGKTISASYRDSLTNSTQKKKARRLYQLFLQSHLCDWLQRVSTAQTTPPSALEMLIVDAGVETLFNLDVLRQIHDSKSDMALLEHLQTLLASKQFLVLQSSPQLLAHYIRSIKKHRGALFGQGSQLGASLDEVHQFAMNFFISMANLIGDNDSDEETWRARVGLLEVIKSENIFNRKQGKGVIAFNNVLDAAVKALRDAWKEELLDRTMLIVQCMSIIAEVDYDIIQPFIHMIMPLLVQIPGRDGLQFALLDIMLDYHMKTRTMDALIRNYFAAISLPKSVPGDSRRTYEVCLSSPAMHTAYMQKIVRALQTFLTESQCLPVVDAVSTILKDAWQKVYTMLHQMHAADDNPKKKRRTSTAPVVDGEVNTQELAVIYSLTCLLASVVLSSLPMSSLTAPIQEEASLLLQNLRADFIQHAISKSLKLLKKSSGNTWTLEITLAANLRLLYALDVSRKLSLPVQFDAKMCSRMSQLVHEVILPELTVEMFRVLFYSISIGQKEQHEAVIDHALHYLEANLDRSDEIYWLGHNFELIEGEIGKAKGSLALLHMIIERWLPLIDHSGSQDQLNRLLRMVVAIKIPVAPSGANGIRAGGLLIQILRSAEFWELSSIRTVFLDLLDISTSALDSSQALKTAKVLEKVAVYQLLLFFPMEYLSWQLLNDLIKRALDADVTLSESSSSSRKEAVRQAIATLRSFLKRAYIYSGSVAQESNDELSKFLIHVLNKSASLDTTSNDRFTKATLDLVEIYFTKLLKVSKKNGPQPVLDVLATFNSNLFTNAPAASSWSFITLVNLLTKEFPADSLPPEINSALAELYRDMSLSLLPRITEITASENLERNIKANRDLASGWYSLICLQHWLGHEKSQGVPLAGQILTAKLVAAMTSGQITLAHQFGDLCTTSFAILVRELEMRPEAEHTAQLDLIVASYIALCKELDQHNHHALNLYLGKACRKFTPDDYGYMLSLLTDSLSDVAHLPPGQLLHLVHLFGLLLRDHPSHSLQHIQKTTTVAISIFTEQEIFVTGHIELRLEVLEVVAQHCSEQPAALRSLDIAAIWLLLSKYLAPSQEHDVDSTPPVLHKIVAILSAIIRLRRDLVTQGLPHLGIILRRLLFCMRGCRSQLGARQTDVVMHTQPRWLNSAHSMGAEEAKVLSRLLETLNTKTIVRAYTSSAAPETQKAESLAKPFSKHAAYVLKAYIESMNDPLCVMQLDVRKELQPGIFALCEMVSEHSRDSLMISALDAGGKALLKTLWKDYDKQRYVGKG</sequence>
<reference evidence="2 3" key="1">
    <citation type="journal article" date="2020" name="ISME J.">
        <title>Uncovering the hidden diversity of litter-decomposition mechanisms in mushroom-forming fungi.</title>
        <authorList>
            <person name="Floudas D."/>
            <person name="Bentzer J."/>
            <person name="Ahren D."/>
            <person name="Johansson T."/>
            <person name="Persson P."/>
            <person name="Tunlid A."/>
        </authorList>
    </citation>
    <scope>NUCLEOTIDE SEQUENCE [LARGE SCALE GENOMIC DNA]</scope>
    <source>
        <strain evidence="2 3">CBS 101986</strain>
    </source>
</reference>
<dbReference type="EMBL" id="JAACJJ010000056">
    <property type="protein sequence ID" value="KAF5312634.1"/>
    <property type="molecule type" value="Genomic_DNA"/>
</dbReference>
<evidence type="ECO:0000313" key="2">
    <source>
        <dbReference type="EMBL" id="KAF5312634.1"/>
    </source>
</evidence>
<protein>
    <recommendedName>
        <fullName evidence="1">Nucleolar 27S pre-rRNA processing Urb2/Npa2 C-terminal domain-containing protein</fullName>
    </recommendedName>
</protein>
<dbReference type="Proteomes" id="UP000567179">
    <property type="component" value="Unassembled WGS sequence"/>
</dbReference>
<gene>
    <name evidence="2" type="ORF">D9619_003319</name>
</gene>
<dbReference type="GO" id="GO:0042254">
    <property type="term" value="P:ribosome biogenesis"/>
    <property type="evidence" value="ECO:0007669"/>
    <property type="project" value="TreeGrafter"/>
</dbReference>
<organism evidence="2 3">
    <name type="scientific">Psilocybe cf. subviscida</name>
    <dbReference type="NCBI Taxonomy" id="2480587"/>
    <lineage>
        <taxon>Eukaryota</taxon>
        <taxon>Fungi</taxon>
        <taxon>Dikarya</taxon>
        <taxon>Basidiomycota</taxon>
        <taxon>Agaricomycotina</taxon>
        <taxon>Agaricomycetes</taxon>
        <taxon>Agaricomycetidae</taxon>
        <taxon>Agaricales</taxon>
        <taxon>Agaricineae</taxon>
        <taxon>Strophariaceae</taxon>
        <taxon>Psilocybe</taxon>
    </lineage>
</organism>
<dbReference type="GO" id="GO:0005730">
    <property type="term" value="C:nucleolus"/>
    <property type="evidence" value="ECO:0007669"/>
    <property type="project" value="TreeGrafter"/>
</dbReference>
<comment type="caution">
    <text evidence="2">The sequence shown here is derived from an EMBL/GenBank/DDBJ whole genome shotgun (WGS) entry which is preliminary data.</text>
</comment>
<accession>A0A8H5AX72</accession>
<dbReference type="Pfam" id="PF10441">
    <property type="entry name" value="Urb2"/>
    <property type="match status" value="1"/>
</dbReference>
<evidence type="ECO:0000259" key="1">
    <source>
        <dbReference type="Pfam" id="PF10441"/>
    </source>
</evidence>
<dbReference type="InterPro" id="IPR018849">
    <property type="entry name" value="Urb2/Npa2_C"/>
</dbReference>
<dbReference type="InterPro" id="IPR052609">
    <property type="entry name" value="Ribosome_Biogenesis_Reg"/>
</dbReference>
<keyword evidence="3" id="KW-1185">Reference proteome</keyword>
<proteinExistence type="predicted"/>
<evidence type="ECO:0000313" key="3">
    <source>
        <dbReference type="Proteomes" id="UP000567179"/>
    </source>
</evidence>
<feature type="domain" description="Nucleolar 27S pre-rRNA processing Urb2/Npa2 C-terminal" evidence="1">
    <location>
        <begin position="1208"/>
        <end position="1439"/>
    </location>
</feature>